<dbReference type="InterPro" id="IPR047249">
    <property type="entry name" value="BRCT_p53bp1-like_rpt1"/>
</dbReference>
<gene>
    <name evidence="6" type="ORF">PVAG01_05048</name>
</gene>
<feature type="compositionally biased region" description="Low complexity" evidence="4">
    <location>
        <begin position="963"/>
        <end position="977"/>
    </location>
</feature>
<feature type="region of interest" description="Disordered" evidence="4">
    <location>
        <begin position="345"/>
        <end position="367"/>
    </location>
</feature>
<feature type="compositionally biased region" description="Low complexity" evidence="4">
    <location>
        <begin position="550"/>
        <end position="562"/>
    </location>
</feature>
<keyword evidence="7" id="KW-1185">Reference proteome</keyword>
<feature type="region of interest" description="Disordered" evidence="4">
    <location>
        <begin position="1296"/>
        <end position="1316"/>
    </location>
</feature>
<feature type="compositionally biased region" description="Polar residues" evidence="4">
    <location>
        <begin position="48"/>
        <end position="66"/>
    </location>
</feature>
<keyword evidence="2" id="KW-0227">DNA damage</keyword>
<comment type="caution">
    <text evidence="6">The sequence shown here is derived from an EMBL/GenBank/DDBJ whole genome shotgun (WGS) entry which is preliminary data.</text>
</comment>
<feature type="compositionally biased region" description="Basic and acidic residues" evidence="4">
    <location>
        <begin position="774"/>
        <end position="788"/>
    </location>
</feature>
<sequence>MLKSAAAAAKAVIEGENTNFDTQECLHMQADILSSSPVQSPERAVASSKVSKSPISAAGTASSLPQNDILASRASNPPHHGHPHTLTTPSVLRVTAGAAAASCLQNIANDPVGRRRQYTRYGSELEAILNTNQPFDGLPRPFNTPANLQELRGTIPAAVPAMYTQTQRDSCSPTQENTPSVYARFESNLGFIEPEASLPDAFSTDPRHLLDDPIKALGVDITRTQHASVFTESTARTYKEQDIGHINFEVLSHNGTQGSIGEAESQELISQDTSYVPNSKEAIEQDVSQHDPETPAPPVNPFMRKGSVMQAHELFGATQPSSAAARFASPTSSRPSPDVFNAMQSPSGLRSSPLVRRSDTAPVTSPLHSSVRNLLAQPRHNSTTPDLHPFTAVPTTAGTISSRLHRQESPAEVHIEYISMKESQERRANLISSLEPSEDDESDIDSGPRRRLLRKKRELHIQKELAAVELTRPSRMVSSSREVEVPSTGRRRRSLQEEYIAQCNGSDARDTQEDDVIVVDSQGQAQTGVDGEELLENVPSSLPDDDLNGPPQSQQSQHLPPHAARPGNTDPVPELDSNSNTRDATSEPPRSPEQHSTLPLQELDGNGASSRCSLPQKTHLLSDTGDSTVPETSSPARLRPMGEIASLSLSAPADYEIYQNIPGLTQDHDYNRLMGSSPPVETDLIERERSSRSEKGGAPKSSEIPNAESRRSGSSSVVSNREIELHETVITANKNEPCSSIQKQQTSPTKQDRTLDEISRQASPSSKIDPTGDSSHESPRKGRRRVEVEAKIAMEVQERAKERRESKIAFRKAQIQAGTQYEPDDSDNDELVQAALKMFKYEIDSVAKPANSTRVALAESSPDPLTHAEELETTPSKKTDGTLEAPNDEIPQSGRAGLRTRDELKGPSRALRRSDPVPNTPASKKTYTGRKGRAKVKTSSSLRTQSQRGDTHETRPSTHLRRTSSTPDSPQTSPLSSVPTSVDEDRPLHYPERYATPRSAKKKSLRQLSAKKSNRRKSTLVVLHSDEDEDEDEVMPSKTTARTAKQRTEPASSSTKPPDRNEIMATPIIDALPRKKKADGDLFANMAFAVSYVENEPEREAVIDLILKQGGTLLEEGFDDLLEDHKTELVVSKAAQKLGFVALIADEHTRRAKYMQALAMGLPCLSGRWILACHNRNEVVNWAPYLLCAGISSFMGDTVRSRTLQNYSASTARFIKTFNSREKLLGDQSVMLLAGTGKKKEKRKPYIFLARVLAPAKFCLVSDYSHAREKLLQAEVSGESWDCLYVNNNEEAATQAVFSSSGTKQSRKRKRATAEEDVRAPKKIRVISDEVVVQSLISGQLLEEE</sequence>
<evidence type="ECO:0000256" key="4">
    <source>
        <dbReference type="SAM" id="MobiDB-lite"/>
    </source>
</evidence>
<dbReference type="SMART" id="SM00292">
    <property type="entry name" value="BRCT"/>
    <property type="match status" value="1"/>
</dbReference>
<dbReference type="PANTHER" id="PTHR15321:SF3">
    <property type="entry name" value="TP53-BINDING PROTEIN 1"/>
    <property type="match status" value="1"/>
</dbReference>
<dbReference type="InterPro" id="IPR047252">
    <property type="entry name" value="TP53BP1-like"/>
</dbReference>
<evidence type="ECO:0000256" key="1">
    <source>
        <dbReference type="ARBA" id="ARBA00004123"/>
    </source>
</evidence>
<evidence type="ECO:0000313" key="6">
    <source>
        <dbReference type="EMBL" id="KAL3423301.1"/>
    </source>
</evidence>
<feature type="region of interest" description="Disordered" evidence="4">
    <location>
        <begin position="847"/>
        <end position="1061"/>
    </location>
</feature>
<feature type="compositionally biased region" description="Basic and acidic residues" evidence="4">
    <location>
        <begin position="750"/>
        <end position="759"/>
    </location>
</feature>
<dbReference type="InterPro" id="IPR001357">
    <property type="entry name" value="BRCT_dom"/>
</dbReference>
<feature type="compositionally biased region" description="Basic residues" evidence="4">
    <location>
        <begin position="927"/>
        <end position="936"/>
    </location>
</feature>
<dbReference type="Proteomes" id="UP001629113">
    <property type="component" value="Unassembled WGS sequence"/>
</dbReference>
<dbReference type="PANTHER" id="PTHR15321">
    <property type="entry name" value="TUMOR SUPPRESSOR P53-BINDING PROTEIN 1"/>
    <property type="match status" value="1"/>
</dbReference>
<dbReference type="InterPro" id="IPR036420">
    <property type="entry name" value="BRCT_dom_sf"/>
</dbReference>
<evidence type="ECO:0000256" key="3">
    <source>
        <dbReference type="ARBA" id="ARBA00023242"/>
    </source>
</evidence>
<accession>A0ABR4PIY1</accession>
<feature type="region of interest" description="Disordered" evidence="4">
    <location>
        <begin position="319"/>
        <end position="338"/>
    </location>
</feature>
<dbReference type="Gene3D" id="3.40.50.10190">
    <property type="entry name" value="BRCT domain"/>
    <property type="match status" value="1"/>
</dbReference>
<evidence type="ECO:0000259" key="5">
    <source>
        <dbReference type="PROSITE" id="PS50172"/>
    </source>
</evidence>
<feature type="compositionally biased region" description="Basic and acidic residues" evidence="4">
    <location>
        <begin position="684"/>
        <end position="697"/>
    </location>
</feature>
<feature type="region of interest" description="Disordered" evidence="4">
    <location>
        <begin position="32"/>
        <end position="87"/>
    </location>
</feature>
<dbReference type="SUPFAM" id="SSF52113">
    <property type="entry name" value="BRCT domain"/>
    <property type="match status" value="1"/>
</dbReference>
<feature type="compositionally biased region" description="Basic and acidic residues" evidence="4">
    <location>
        <begin position="866"/>
        <end position="881"/>
    </location>
</feature>
<keyword evidence="3" id="KW-0539">Nucleus</keyword>
<feature type="compositionally biased region" description="Basic and acidic residues" evidence="4">
    <location>
        <begin position="983"/>
        <end position="992"/>
    </location>
</feature>
<feature type="compositionally biased region" description="Polar residues" evidence="4">
    <location>
        <begin position="607"/>
        <end position="635"/>
    </location>
</feature>
<dbReference type="PROSITE" id="PS50172">
    <property type="entry name" value="BRCT"/>
    <property type="match status" value="1"/>
</dbReference>
<reference evidence="6 7" key="1">
    <citation type="submission" date="2024-06" db="EMBL/GenBank/DDBJ databases">
        <title>Complete genome of Phlyctema vagabunda strain 19-DSS-EL-015.</title>
        <authorList>
            <person name="Fiorenzani C."/>
        </authorList>
    </citation>
    <scope>NUCLEOTIDE SEQUENCE [LARGE SCALE GENOMIC DNA]</scope>
    <source>
        <strain evidence="6 7">19-DSS-EL-015</strain>
    </source>
</reference>
<protein>
    <submittedName>
        <fullName evidence="6">UbiD family decarboxylase</fullName>
    </submittedName>
</protein>
<dbReference type="EMBL" id="JBFCZG010000004">
    <property type="protein sequence ID" value="KAL3423301.1"/>
    <property type="molecule type" value="Genomic_DNA"/>
</dbReference>
<name>A0ABR4PIY1_9HELO</name>
<organism evidence="6 7">
    <name type="scientific">Phlyctema vagabunda</name>
    <dbReference type="NCBI Taxonomy" id="108571"/>
    <lineage>
        <taxon>Eukaryota</taxon>
        <taxon>Fungi</taxon>
        <taxon>Dikarya</taxon>
        <taxon>Ascomycota</taxon>
        <taxon>Pezizomycotina</taxon>
        <taxon>Leotiomycetes</taxon>
        <taxon>Helotiales</taxon>
        <taxon>Dermateaceae</taxon>
        <taxon>Phlyctema</taxon>
    </lineage>
</organism>
<proteinExistence type="predicted"/>
<feature type="compositionally biased region" description="Polar residues" evidence="4">
    <location>
        <begin position="1037"/>
        <end position="1056"/>
    </location>
</feature>
<feature type="compositionally biased region" description="Polar residues" evidence="4">
    <location>
        <begin position="937"/>
        <end position="948"/>
    </location>
</feature>
<feature type="compositionally biased region" description="Polar residues" evidence="4">
    <location>
        <begin position="730"/>
        <end position="749"/>
    </location>
</feature>
<dbReference type="CDD" id="cd17745">
    <property type="entry name" value="BRCT_p53bp1_rpt1"/>
    <property type="match status" value="1"/>
</dbReference>
<comment type="subcellular location">
    <subcellularLocation>
        <location evidence="1">Nucleus</location>
    </subcellularLocation>
</comment>
<feature type="region of interest" description="Disordered" evidence="4">
    <location>
        <begin position="665"/>
        <end position="788"/>
    </location>
</feature>
<feature type="region of interest" description="Disordered" evidence="4">
    <location>
        <begin position="523"/>
        <end position="641"/>
    </location>
</feature>
<evidence type="ECO:0000313" key="7">
    <source>
        <dbReference type="Proteomes" id="UP001629113"/>
    </source>
</evidence>
<evidence type="ECO:0000256" key="2">
    <source>
        <dbReference type="ARBA" id="ARBA00022763"/>
    </source>
</evidence>
<feature type="domain" description="BRCT" evidence="5">
    <location>
        <begin position="1078"/>
        <end position="1187"/>
    </location>
</feature>